<name>A0ABS7C3J1_9BACL</name>
<dbReference type="InterPro" id="IPR003594">
    <property type="entry name" value="HATPase_dom"/>
</dbReference>
<dbReference type="InterPro" id="IPR039506">
    <property type="entry name" value="SPOB_a"/>
</dbReference>
<dbReference type="PANTHER" id="PTHR40448">
    <property type="entry name" value="TWO-COMPONENT SENSOR HISTIDINE KINASE"/>
    <property type="match status" value="1"/>
</dbReference>
<dbReference type="EMBL" id="JAHZIK010000370">
    <property type="protein sequence ID" value="MBW7455468.1"/>
    <property type="molecule type" value="Genomic_DNA"/>
</dbReference>
<evidence type="ECO:0000256" key="1">
    <source>
        <dbReference type="ARBA" id="ARBA00000085"/>
    </source>
</evidence>
<accession>A0ABS7C3J1</accession>
<feature type="transmembrane region" description="Helical" evidence="8">
    <location>
        <begin position="128"/>
        <end position="150"/>
    </location>
</feature>
<feature type="transmembrane region" description="Helical" evidence="8">
    <location>
        <begin position="205"/>
        <end position="226"/>
    </location>
</feature>
<dbReference type="SUPFAM" id="SSF55874">
    <property type="entry name" value="ATPase domain of HSP90 chaperone/DNA topoisomerase II/histidine kinase"/>
    <property type="match status" value="1"/>
</dbReference>
<keyword evidence="3" id="KW-0808">Transferase</keyword>
<dbReference type="PROSITE" id="PS50109">
    <property type="entry name" value="HIS_KIN"/>
    <property type="match status" value="1"/>
</dbReference>
<dbReference type="Pfam" id="PF02518">
    <property type="entry name" value="HATPase_c"/>
    <property type="match status" value="1"/>
</dbReference>
<evidence type="ECO:0000313" key="11">
    <source>
        <dbReference type="Proteomes" id="UP001519887"/>
    </source>
</evidence>
<dbReference type="InterPro" id="IPR004358">
    <property type="entry name" value="Sig_transdc_His_kin-like_C"/>
</dbReference>
<evidence type="ECO:0000256" key="7">
    <source>
        <dbReference type="ARBA" id="ARBA00023012"/>
    </source>
</evidence>
<keyword evidence="8" id="KW-1133">Transmembrane helix</keyword>
<keyword evidence="11" id="KW-1185">Reference proteome</keyword>
<keyword evidence="6" id="KW-0067">ATP-binding</keyword>
<evidence type="ECO:0000256" key="5">
    <source>
        <dbReference type="ARBA" id="ARBA00022777"/>
    </source>
</evidence>
<evidence type="ECO:0000256" key="2">
    <source>
        <dbReference type="ARBA" id="ARBA00012438"/>
    </source>
</evidence>
<evidence type="ECO:0000256" key="3">
    <source>
        <dbReference type="ARBA" id="ARBA00022679"/>
    </source>
</evidence>
<comment type="catalytic activity">
    <reaction evidence="1">
        <text>ATP + protein L-histidine = ADP + protein N-phospho-L-histidine.</text>
        <dbReference type="EC" id="2.7.13.3"/>
    </reaction>
</comment>
<dbReference type="EC" id="2.7.13.3" evidence="2"/>
<keyword evidence="8" id="KW-0472">Membrane</keyword>
<dbReference type="SMART" id="SM00387">
    <property type="entry name" value="HATPase_c"/>
    <property type="match status" value="1"/>
</dbReference>
<proteinExistence type="predicted"/>
<feature type="domain" description="Histidine kinase" evidence="9">
    <location>
        <begin position="340"/>
        <end position="446"/>
    </location>
</feature>
<evidence type="ECO:0000256" key="6">
    <source>
        <dbReference type="ARBA" id="ARBA00022840"/>
    </source>
</evidence>
<feature type="transmembrane region" description="Helical" evidence="8">
    <location>
        <begin position="94"/>
        <end position="116"/>
    </location>
</feature>
<organism evidence="10 11">
    <name type="scientific">Paenibacillus sepulcri</name>
    <dbReference type="NCBI Taxonomy" id="359917"/>
    <lineage>
        <taxon>Bacteria</taxon>
        <taxon>Bacillati</taxon>
        <taxon>Bacillota</taxon>
        <taxon>Bacilli</taxon>
        <taxon>Bacillales</taxon>
        <taxon>Paenibacillaceae</taxon>
        <taxon>Paenibacillus</taxon>
    </lineage>
</organism>
<dbReference type="InterPro" id="IPR036890">
    <property type="entry name" value="HATPase_C_sf"/>
</dbReference>
<gene>
    <name evidence="10" type="ORF">K0U00_15690</name>
</gene>
<evidence type="ECO:0000256" key="4">
    <source>
        <dbReference type="ARBA" id="ARBA00022741"/>
    </source>
</evidence>
<feature type="transmembrane region" description="Helical" evidence="8">
    <location>
        <begin position="45"/>
        <end position="63"/>
    </location>
</feature>
<feature type="transmembrane region" description="Helical" evidence="8">
    <location>
        <begin position="15"/>
        <end position="36"/>
    </location>
</feature>
<keyword evidence="4" id="KW-0547">Nucleotide-binding</keyword>
<feature type="transmembrane region" description="Helical" evidence="8">
    <location>
        <begin position="171"/>
        <end position="193"/>
    </location>
</feature>
<evidence type="ECO:0000256" key="8">
    <source>
        <dbReference type="SAM" id="Phobius"/>
    </source>
</evidence>
<keyword evidence="7" id="KW-0902">Two-component regulatory system</keyword>
<dbReference type="PANTHER" id="PTHR40448:SF1">
    <property type="entry name" value="TWO-COMPONENT SENSOR HISTIDINE KINASE"/>
    <property type="match status" value="1"/>
</dbReference>
<protein>
    <recommendedName>
        <fullName evidence="2">histidine kinase</fullName>
        <ecNumber evidence="2">2.7.13.3</ecNumber>
    </recommendedName>
</protein>
<dbReference type="InterPro" id="IPR005467">
    <property type="entry name" value="His_kinase_dom"/>
</dbReference>
<feature type="transmembrane region" description="Helical" evidence="8">
    <location>
        <begin position="69"/>
        <end position="87"/>
    </location>
</feature>
<dbReference type="Gene3D" id="3.30.565.10">
    <property type="entry name" value="Histidine kinase-like ATPase, C-terminal domain"/>
    <property type="match status" value="1"/>
</dbReference>
<sequence>MPVSWEPILSMLEQLIALTIPQAFFYTWFGFMWLGIIPRNVVRRLLLFSILSSVYIDAAYYILPKWANLINTSIGFYFWFSLFYKEIKTRSKILMLVMFNIVAFLHQLVLVWVSSYFGGMDSVTDSSFGFMVMFFGPSFVILALLTVLMQKKQIHPGKHLLPFLIHARSKPFLSLIVLFMVETCLFGLVFFPPLMEKGDIKQHQIWAFLAFLVFFAINFVLIRLFARIRKEAIHTTQEAYIGDLIQMFTSIRGQRHDFINHVQVMYAMLSMKKYDQLRSYMEDMVKEIQSMTLATNDLPSPALAALIQAKMTIAESNHIQFSYQIPETPLTFRAVSSIDFVRIIGNLVDNAFDEVMKLPETEREVILELFTNDQQLYITVTNRKHTLSEEEMKRILEPGYTTKKGNHSGLGLSIVMERCSHYKGKLSVESDLERGVVFTIKLPLHNVRAS</sequence>
<dbReference type="Proteomes" id="UP001519887">
    <property type="component" value="Unassembled WGS sequence"/>
</dbReference>
<keyword evidence="5" id="KW-0418">Kinase</keyword>
<dbReference type="PRINTS" id="PR00344">
    <property type="entry name" value="BCTRLSENSOR"/>
</dbReference>
<evidence type="ECO:0000259" key="9">
    <source>
        <dbReference type="PROSITE" id="PS50109"/>
    </source>
</evidence>
<reference evidence="10 11" key="1">
    <citation type="submission" date="2021-07" db="EMBL/GenBank/DDBJ databases">
        <title>Paenibacillus radiodurans sp. nov., isolated from the southeastern edge of Tengger Desert.</title>
        <authorList>
            <person name="Zhang G."/>
        </authorList>
    </citation>
    <scope>NUCLEOTIDE SEQUENCE [LARGE SCALE GENOMIC DNA]</scope>
    <source>
        <strain evidence="10 11">CCM 7311</strain>
    </source>
</reference>
<dbReference type="Pfam" id="PF14689">
    <property type="entry name" value="SPOB_a"/>
    <property type="match status" value="1"/>
</dbReference>
<dbReference type="Gene3D" id="1.10.287.130">
    <property type="match status" value="1"/>
</dbReference>
<evidence type="ECO:0000313" key="10">
    <source>
        <dbReference type="EMBL" id="MBW7455468.1"/>
    </source>
</evidence>
<comment type="caution">
    <text evidence="10">The sequence shown here is derived from an EMBL/GenBank/DDBJ whole genome shotgun (WGS) entry which is preliminary data.</text>
</comment>
<dbReference type="RefSeq" id="WP_210038523.1">
    <property type="nucleotide sequence ID" value="NZ_JBHLVU010000022.1"/>
</dbReference>
<keyword evidence="8" id="KW-0812">Transmembrane</keyword>